<keyword evidence="3" id="KW-1185">Reference proteome</keyword>
<name>A0A226DAE6_FOLCA</name>
<feature type="compositionally biased region" description="Basic and acidic residues" evidence="1">
    <location>
        <begin position="387"/>
        <end position="399"/>
    </location>
</feature>
<accession>A0A226DAE6</accession>
<proteinExistence type="predicted"/>
<feature type="region of interest" description="Disordered" evidence="1">
    <location>
        <begin position="381"/>
        <end position="407"/>
    </location>
</feature>
<evidence type="ECO:0000256" key="1">
    <source>
        <dbReference type="SAM" id="MobiDB-lite"/>
    </source>
</evidence>
<gene>
    <name evidence="2" type="ORF">Fcan01_23456</name>
</gene>
<dbReference type="Proteomes" id="UP000198287">
    <property type="component" value="Unassembled WGS sequence"/>
</dbReference>
<protein>
    <submittedName>
        <fullName evidence="2">Uncharacterized protein</fullName>
    </submittedName>
</protein>
<dbReference type="AlphaFoldDB" id="A0A226DAE6"/>
<dbReference type="EMBL" id="LNIX01000028">
    <property type="protein sequence ID" value="OXA41824.1"/>
    <property type="molecule type" value="Genomic_DNA"/>
</dbReference>
<reference evidence="2 3" key="1">
    <citation type="submission" date="2015-12" db="EMBL/GenBank/DDBJ databases">
        <title>The genome of Folsomia candida.</title>
        <authorList>
            <person name="Faddeeva A."/>
            <person name="Derks M.F."/>
            <person name="Anvar Y."/>
            <person name="Smit S."/>
            <person name="Van Straalen N."/>
            <person name="Roelofs D."/>
        </authorList>
    </citation>
    <scope>NUCLEOTIDE SEQUENCE [LARGE SCALE GENOMIC DNA]</scope>
    <source>
        <strain evidence="2 3">VU population</strain>
        <tissue evidence="2">Whole body</tissue>
    </source>
</reference>
<feature type="region of interest" description="Disordered" evidence="1">
    <location>
        <begin position="46"/>
        <end position="73"/>
    </location>
</feature>
<evidence type="ECO:0000313" key="2">
    <source>
        <dbReference type="EMBL" id="OXA41824.1"/>
    </source>
</evidence>
<sequence length="407" mass="45886">MEKKLKDMSEDELFAVIERSNRDIVTANKVIAQCMNILKGKRTSESVSSSSAAVSPKTPRLAESEESDDDDNGPILVRKTVKCGLNCGLCPFVFEGESLPNMLYPHRPLRFKDHDQPFHCNFPAKGVYCIICTNPTCPQQYHGPLYFGQSGKGRKSVKDRMNNHIGASDIPETAGGVDSHFTGDCKLFMRFIFMKEVKDDKERLKKETKYMHLFGTLDPVRGMNGAPSYTPHPSKTKLCEDMEGETTGWTAKITPRKKRVKEVHWQIPVAECLMQMADHRGSSSNIANFIMEKHPIYTSSYRAFVNLIAKYLSNACANDIPTKPLSSTSSDWFKMYKKGKRGYSKNEDCASIYELKDPKSIADFEKDYEKGLIDLAKWEEENASQKGKAEKSYLEKDSSADESIDEG</sequence>
<evidence type="ECO:0000313" key="3">
    <source>
        <dbReference type="Proteomes" id="UP000198287"/>
    </source>
</evidence>
<feature type="compositionally biased region" description="Low complexity" evidence="1">
    <location>
        <begin position="46"/>
        <end position="55"/>
    </location>
</feature>
<organism evidence="2 3">
    <name type="scientific">Folsomia candida</name>
    <name type="common">Springtail</name>
    <dbReference type="NCBI Taxonomy" id="158441"/>
    <lineage>
        <taxon>Eukaryota</taxon>
        <taxon>Metazoa</taxon>
        <taxon>Ecdysozoa</taxon>
        <taxon>Arthropoda</taxon>
        <taxon>Hexapoda</taxon>
        <taxon>Collembola</taxon>
        <taxon>Entomobryomorpha</taxon>
        <taxon>Isotomoidea</taxon>
        <taxon>Isotomidae</taxon>
        <taxon>Proisotominae</taxon>
        <taxon>Folsomia</taxon>
    </lineage>
</organism>
<comment type="caution">
    <text evidence="2">The sequence shown here is derived from an EMBL/GenBank/DDBJ whole genome shotgun (WGS) entry which is preliminary data.</text>
</comment>